<keyword evidence="8" id="KW-0479">Metal-binding</keyword>
<name>A0AAE3E664_9FIRM</name>
<dbReference type="GO" id="GO:0008270">
    <property type="term" value="F:zinc ion binding"/>
    <property type="evidence" value="ECO:0007669"/>
    <property type="project" value="UniProtKB-UniRule"/>
</dbReference>
<gene>
    <name evidence="8" type="primary">tdk</name>
    <name evidence="13" type="ORF">LKD48_10300</name>
</gene>
<feature type="binding site" evidence="8">
    <location>
        <position position="182"/>
    </location>
    <ligand>
        <name>Zn(2+)</name>
        <dbReference type="ChEBI" id="CHEBI:29105"/>
    </ligand>
</feature>
<dbReference type="GO" id="GO:0004797">
    <property type="term" value="F:thymidine kinase activity"/>
    <property type="evidence" value="ECO:0007669"/>
    <property type="project" value="UniProtKB-UniRule"/>
</dbReference>
<feature type="binding site" evidence="8">
    <location>
        <position position="145"/>
    </location>
    <ligand>
        <name>Zn(2+)</name>
        <dbReference type="ChEBI" id="CHEBI:29105"/>
    </ligand>
</feature>
<feature type="binding site" evidence="8">
    <location>
        <position position="179"/>
    </location>
    <ligand>
        <name>Zn(2+)</name>
        <dbReference type="ChEBI" id="CHEBI:29105"/>
    </ligand>
</feature>
<dbReference type="GO" id="GO:0005524">
    <property type="term" value="F:ATP binding"/>
    <property type="evidence" value="ECO:0007669"/>
    <property type="project" value="UniProtKB-UniRule"/>
</dbReference>
<feature type="binding site" evidence="8">
    <location>
        <begin position="85"/>
        <end position="88"/>
    </location>
    <ligand>
        <name>ATP</name>
        <dbReference type="ChEBI" id="CHEBI:30616"/>
    </ligand>
</feature>
<comment type="subunit">
    <text evidence="8">Homotetramer.</text>
</comment>
<evidence type="ECO:0000256" key="1">
    <source>
        <dbReference type="ARBA" id="ARBA00007587"/>
    </source>
</evidence>
<dbReference type="InterPro" id="IPR027417">
    <property type="entry name" value="P-loop_NTPase"/>
</dbReference>
<dbReference type="EMBL" id="JAJEQN010000025">
    <property type="protein sequence ID" value="MCC2222021.1"/>
    <property type="molecule type" value="Genomic_DNA"/>
</dbReference>
<dbReference type="Gene3D" id="3.30.60.20">
    <property type="match status" value="1"/>
</dbReference>
<evidence type="ECO:0000256" key="6">
    <source>
        <dbReference type="ARBA" id="ARBA00022777"/>
    </source>
</evidence>
<dbReference type="SUPFAM" id="SSF57716">
    <property type="entry name" value="Glucocorticoid receptor-like (DNA-binding domain)"/>
    <property type="match status" value="1"/>
</dbReference>
<dbReference type="Gene3D" id="3.40.50.300">
    <property type="entry name" value="P-loop containing nucleotide triphosphate hydrolases"/>
    <property type="match status" value="1"/>
</dbReference>
<accession>A0AAE3E664</accession>
<evidence type="ECO:0000313" key="13">
    <source>
        <dbReference type="EMBL" id="MCC2222021.1"/>
    </source>
</evidence>
<keyword evidence="3 8" id="KW-0237">DNA synthesis</keyword>
<dbReference type="RefSeq" id="WP_227100657.1">
    <property type="nucleotide sequence ID" value="NZ_JAJEQN010000025.1"/>
</dbReference>
<protein>
    <recommendedName>
        <fullName evidence="2 8">Thymidine kinase</fullName>
        <ecNumber evidence="2 8">2.7.1.21</ecNumber>
    </recommendedName>
</protein>
<evidence type="ECO:0000256" key="9">
    <source>
        <dbReference type="PIRSR" id="PIRSR035805-1"/>
    </source>
</evidence>
<evidence type="ECO:0000256" key="5">
    <source>
        <dbReference type="ARBA" id="ARBA00022741"/>
    </source>
</evidence>
<evidence type="ECO:0000256" key="4">
    <source>
        <dbReference type="ARBA" id="ARBA00022679"/>
    </source>
</evidence>
<evidence type="ECO:0000256" key="11">
    <source>
        <dbReference type="RuleBase" id="RU000544"/>
    </source>
</evidence>
<dbReference type="InterPro" id="IPR020633">
    <property type="entry name" value="Thymidine_kinase_CS"/>
</dbReference>
<proteinExistence type="inferred from homology"/>
<evidence type="ECO:0000313" key="14">
    <source>
        <dbReference type="Proteomes" id="UP001198200"/>
    </source>
</evidence>
<dbReference type="GO" id="GO:0071897">
    <property type="term" value="P:DNA biosynthetic process"/>
    <property type="evidence" value="ECO:0007669"/>
    <property type="project" value="UniProtKB-KW"/>
</dbReference>
<dbReference type="Pfam" id="PF00265">
    <property type="entry name" value="TK"/>
    <property type="match status" value="1"/>
</dbReference>
<evidence type="ECO:0000256" key="7">
    <source>
        <dbReference type="ARBA" id="ARBA00022840"/>
    </source>
</evidence>
<dbReference type="Proteomes" id="UP001198200">
    <property type="component" value="Unassembled WGS sequence"/>
</dbReference>
<keyword evidence="6 8" id="KW-0418">Kinase</keyword>
<feature type="binding site" evidence="8">
    <location>
        <position position="143"/>
    </location>
    <ligand>
        <name>Zn(2+)</name>
        <dbReference type="ChEBI" id="CHEBI:29105"/>
    </ligand>
</feature>
<evidence type="ECO:0000256" key="12">
    <source>
        <dbReference type="RuleBase" id="RU004165"/>
    </source>
</evidence>
<comment type="caution">
    <text evidence="13">The sequence shown here is derived from an EMBL/GenBank/DDBJ whole genome shotgun (WGS) entry which is preliminary data.</text>
</comment>
<reference evidence="13 14" key="1">
    <citation type="submission" date="2021-10" db="EMBL/GenBank/DDBJ databases">
        <title>Anaerobic single-cell dispensing facilitates the cultivation of human gut bacteria.</title>
        <authorList>
            <person name="Afrizal A."/>
        </authorList>
    </citation>
    <scope>NUCLEOTIDE SEQUENCE [LARGE SCALE GENOMIC DNA]</scope>
    <source>
        <strain evidence="13 14">CLA-AA-H224</strain>
    </source>
</reference>
<dbReference type="SUPFAM" id="SSF52540">
    <property type="entry name" value="P-loop containing nucleoside triphosphate hydrolases"/>
    <property type="match status" value="1"/>
</dbReference>
<feature type="binding site" evidence="10">
    <location>
        <position position="175"/>
    </location>
    <ligand>
        <name>substrate</name>
    </ligand>
</feature>
<keyword evidence="14" id="KW-1185">Reference proteome</keyword>
<dbReference type="EC" id="2.7.1.21" evidence="2 8"/>
<comment type="catalytic activity">
    <reaction evidence="8 11">
        <text>thymidine + ATP = dTMP + ADP + H(+)</text>
        <dbReference type="Rhea" id="RHEA:19129"/>
        <dbReference type="ChEBI" id="CHEBI:15378"/>
        <dbReference type="ChEBI" id="CHEBI:17748"/>
        <dbReference type="ChEBI" id="CHEBI:30616"/>
        <dbReference type="ChEBI" id="CHEBI:63528"/>
        <dbReference type="ChEBI" id="CHEBI:456216"/>
        <dbReference type="EC" id="2.7.1.21"/>
    </reaction>
</comment>
<comment type="similarity">
    <text evidence="1 8 12">Belongs to the thymidine kinase family.</text>
</comment>
<feature type="binding site" evidence="10">
    <location>
        <begin position="167"/>
        <end position="170"/>
    </location>
    <ligand>
        <name>substrate</name>
    </ligand>
</feature>
<dbReference type="InterPro" id="IPR001267">
    <property type="entry name" value="Thymidine_kinase"/>
</dbReference>
<evidence type="ECO:0000256" key="2">
    <source>
        <dbReference type="ARBA" id="ARBA00012118"/>
    </source>
</evidence>
<evidence type="ECO:0000256" key="10">
    <source>
        <dbReference type="PIRSR" id="PIRSR035805-2"/>
    </source>
</evidence>
<keyword evidence="7 8" id="KW-0067">ATP-binding</keyword>
<dbReference type="GO" id="GO:0005829">
    <property type="term" value="C:cytosol"/>
    <property type="evidence" value="ECO:0007669"/>
    <property type="project" value="TreeGrafter"/>
</dbReference>
<dbReference type="PANTHER" id="PTHR11441:SF0">
    <property type="entry name" value="THYMIDINE KINASE, CYTOSOLIC"/>
    <property type="match status" value="1"/>
</dbReference>
<dbReference type="PANTHER" id="PTHR11441">
    <property type="entry name" value="THYMIDINE KINASE"/>
    <property type="match status" value="1"/>
</dbReference>
<keyword evidence="4 8" id="KW-0808">Transferase</keyword>
<dbReference type="AlphaFoldDB" id="A0AAE3E664"/>
<keyword evidence="8" id="KW-0862">Zinc</keyword>
<dbReference type="HAMAP" id="MF_00124">
    <property type="entry name" value="Thymidine_kinase"/>
    <property type="match status" value="1"/>
</dbReference>
<dbReference type="GO" id="GO:0046104">
    <property type="term" value="P:thymidine metabolic process"/>
    <property type="evidence" value="ECO:0007669"/>
    <property type="project" value="TreeGrafter"/>
</dbReference>
<comment type="subcellular location">
    <subcellularLocation>
        <location evidence="8">Cytoplasm</location>
    </subcellularLocation>
</comment>
<comment type="caution">
    <text evidence="8">Lacks conserved residue(s) required for the propagation of feature annotation.</text>
</comment>
<dbReference type="PIRSF" id="PIRSF035805">
    <property type="entry name" value="TK_cell"/>
    <property type="match status" value="1"/>
</dbReference>
<evidence type="ECO:0000256" key="8">
    <source>
        <dbReference type="HAMAP-Rule" id="MF_00124"/>
    </source>
</evidence>
<dbReference type="PROSITE" id="PS00603">
    <property type="entry name" value="TK_CELLULAR_TYPE"/>
    <property type="match status" value="1"/>
</dbReference>
<keyword evidence="8" id="KW-0963">Cytoplasm</keyword>
<feature type="active site" description="Proton acceptor" evidence="8 9">
    <location>
        <position position="86"/>
    </location>
</feature>
<sequence>MAKLVFNYGAMGSSKTANALMVAYNYEERGQHALILKPATDTRDGIHTVSSRIGLSNTCRLIDEFLDEFTKNPDCVLNYNAIIVDEAQFASPEQIDLFSDIVDTWQIPVLCYGLRADFQNKFFPGSRRLMEIADEIKEIKTICWCGKKATCNARYDDHGIIKEGAQVVLGANDKYIALCRKHFKEGNLGK</sequence>
<keyword evidence="5 8" id="KW-0547">Nucleotide-binding</keyword>
<dbReference type="NCBIfam" id="NF003300">
    <property type="entry name" value="PRK04296.1-5"/>
    <property type="match status" value="1"/>
</dbReference>
<organism evidence="13 14">
    <name type="scientific">Anthropogastromicrobium aceti</name>
    <dbReference type="NCBI Taxonomy" id="2981768"/>
    <lineage>
        <taxon>Bacteria</taxon>
        <taxon>Bacillati</taxon>
        <taxon>Bacillota</taxon>
        <taxon>Clostridia</taxon>
        <taxon>Lachnospirales</taxon>
        <taxon>Lachnospiraceae</taxon>
        <taxon>Anthropogastromicrobium</taxon>
    </lineage>
</organism>
<evidence type="ECO:0000256" key="3">
    <source>
        <dbReference type="ARBA" id="ARBA00022634"/>
    </source>
</evidence>